<reference evidence="1" key="2">
    <citation type="submission" date="2020-07" db="EMBL/GenBank/DDBJ databases">
        <authorList>
            <person name="Vera ALvarez R."/>
            <person name="Arias-Moreno D.M."/>
            <person name="Jimenez-Jacinto V."/>
            <person name="Jimenez-Bremont J.F."/>
            <person name="Swaminathan K."/>
            <person name="Moose S.P."/>
            <person name="Guerrero-Gonzalez M.L."/>
            <person name="Marino-Ramirez L."/>
            <person name="Landsman D."/>
            <person name="Rodriguez-Kessler M."/>
            <person name="Delgado-Sanchez P."/>
        </authorList>
    </citation>
    <scope>NUCLEOTIDE SEQUENCE</scope>
    <source>
        <tissue evidence="1">Cladode</tissue>
    </source>
</reference>
<dbReference type="AlphaFoldDB" id="A0A7C9CP19"/>
<dbReference type="EMBL" id="GISG01015846">
    <property type="protein sequence ID" value="MBA4617349.1"/>
    <property type="molecule type" value="Transcribed_RNA"/>
</dbReference>
<proteinExistence type="predicted"/>
<name>A0A7C9CP19_OPUST</name>
<organism evidence="1">
    <name type="scientific">Opuntia streptacantha</name>
    <name type="common">Prickly pear cactus</name>
    <name type="synonym">Opuntia cardona</name>
    <dbReference type="NCBI Taxonomy" id="393608"/>
    <lineage>
        <taxon>Eukaryota</taxon>
        <taxon>Viridiplantae</taxon>
        <taxon>Streptophyta</taxon>
        <taxon>Embryophyta</taxon>
        <taxon>Tracheophyta</taxon>
        <taxon>Spermatophyta</taxon>
        <taxon>Magnoliopsida</taxon>
        <taxon>eudicotyledons</taxon>
        <taxon>Gunneridae</taxon>
        <taxon>Pentapetalae</taxon>
        <taxon>Caryophyllales</taxon>
        <taxon>Cactineae</taxon>
        <taxon>Cactaceae</taxon>
        <taxon>Opuntioideae</taxon>
        <taxon>Opuntia</taxon>
    </lineage>
</organism>
<evidence type="ECO:0000313" key="1">
    <source>
        <dbReference type="EMBL" id="MBA4617349.1"/>
    </source>
</evidence>
<sequence>MKRADSIQLISRQSDFRRPNKGKFLFTRDRRDVESPKNKDVNVAVMVRRPPILLEFVTSRPTLMKVSWSKLGATCWYWSIMSVRFCSSVLKTLKNVTIFGT</sequence>
<reference evidence="1" key="1">
    <citation type="journal article" date="2013" name="J. Plant Res.">
        <title>Effect of fungi and light on seed germination of three Opuntia species from semiarid lands of central Mexico.</title>
        <authorList>
            <person name="Delgado-Sanchez P."/>
            <person name="Jimenez-Bremont J.F."/>
            <person name="Guerrero-Gonzalez Mde L."/>
            <person name="Flores J."/>
        </authorList>
    </citation>
    <scope>NUCLEOTIDE SEQUENCE</scope>
    <source>
        <tissue evidence="1">Cladode</tissue>
    </source>
</reference>
<protein>
    <submittedName>
        <fullName evidence="1">Uncharacterized protein</fullName>
    </submittedName>
</protein>
<accession>A0A7C9CP19</accession>